<dbReference type="InterPro" id="IPR011042">
    <property type="entry name" value="6-blade_b-propeller_TolB-like"/>
</dbReference>
<reference evidence="4 5" key="1">
    <citation type="submission" date="2024-09" db="EMBL/GenBank/DDBJ databases">
        <authorList>
            <person name="Sun Q."/>
            <person name="Mori K."/>
        </authorList>
    </citation>
    <scope>NUCLEOTIDE SEQUENCE [LARGE SCALE GENOMIC DNA]</scope>
    <source>
        <strain evidence="4 5">CCM 7468</strain>
    </source>
</reference>
<feature type="domain" description="Pyrroloquinoline quinone-dependent pyranose dehydrogenase beta-propeller" evidence="3">
    <location>
        <begin position="294"/>
        <end position="407"/>
    </location>
</feature>
<dbReference type="SUPFAM" id="SSF50952">
    <property type="entry name" value="Soluble quinoprotein glucose dehydrogenase"/>
    <property type="match status" value="1"/>
</dbReference>
<proteinExistence type="predicted"/>
<dbReference type="RefSeq" id="WP_377055128.1">
    <property type="nucleotide sequence ID" value="NZ_JBHLVZ010000084.1"/>
</dbReference>
<dbReference type="Gene3D" id="2.120.10.30">
    <property type="entry name" value="TolB, C-terminal domain"/>
    <property type="match status" value="1"/>
</dbReference>
<feature type="chain" id="PRO_5046712286" evidence="2">
    <location>
        <begin position="25"/>
        <end position="410"/>
    </location>
</feature>
<comment type="caution">
    <text evidence="4">The sequence shown here is derived from an EMBL/GenBank/DDBJ whole genome shotgun (WGS) entry which is preliminary data.</text>
</comment>
<sequence length="410" mass="44104">MPPTPWRLPLACALTLAISLPALAQQPAPAAAAPAAPPSWAQGRGAEQANSPLAPHSPRLTATPADRIPVDAIRLPAGFRAELWASGMPGARMMTRGEDGTVYVGTRTIGRVYAIKDEGGTRTPRVLAQRLDNPNGVAVRDGSLYVIAINRVLRYDNIAQNPNAEPVDLTQAFALPTEAHHGWKFASFGPDGKLYMNIGAPCNVCDIDENKHALIVRFNPDGSGREVVGRGVRNSVGFDWQPGTGVLYASNNARDWVSNEVPQDTLHRLNRVGEHHGFPFCSGEAWQDPGHAGRVCSEFPAPVAMLGSHTAPLGMRFYGGTMFPENYRGRAFVARHGSWNRDAKSGFDVVTVTLNADGSRGTVEPFLTGLLDSGDNSFKGRPTDVMVMPDGSMLVSDELNGAIYRISYAR</sequence>
<feature type="signal peptide" evidence="2">
    <location>
        <begin position="1"/>
        <end position="24"/>
    </location>
</feature>
<feature type="region of interest" description="Disordered" evidence="1">
    <location>
        <begin position="32"/>
        <end position="65"/>
    </location>
</feature>
<gene>
    <name evidence="4" type="ORF">ACFFIC_24005</name>
</gene>
<organism evidence="4 5">
    <name type="scientific">Muricoccus vinaceus</name>
    <dbReference type="NCBI Taxonomy" id="424704"/>
    <lineage>
        <taxon>Bacteria</taxon>
        <taxon>Pseudomonadati</taxon>
        <taxon>Pseudomonadota</taxon>
        <taxon>Alphaproteobacteria</taxon>
        <taxon>Acetobacterales</taxon>
        <taxon>Roseomonadaceae</taxon>
        <taxon>Muricoccus</taxon>
    </lineage>
</organism>
<keyword evidence="2" id="KW-0732">Signal</keyword>
<protein>
    <submittedName>
        <fullName evidence="4">PQQ-dependent sugar dehydrogenase</fullName>
    </submittedName>
</protein>
<name>A0ABV6IZ73_9PROT</name>
<dbReference type="InterPro" id="IPR054539">
    <property type="entry name" value="Beta-prop_PDH"/>
</dbReference>
<dbReference type="Proteomes" id="UP001589789">
    <property type="component" value="Unassembled WGS sequence"/>
</dbReference>
<keyword evidence="5" id="KW-1185">Reference proteome</keyword>
<dbReference type="InterPro" id="IPR011041">
    <property type="entry name" value="Quinoprot_gluc/sorb_DH_b-prop"/>
</dbReference>
<evidence type="ECO:0000313" key="4">
    <source>
        <dbReference type="EMBL" id="MFC0388582.1"/>
    </source>
</evidence>
<evidence type="ECO:0000256" key="1">
    <source>
        <dbReference type="SAM" id="MobiDB-lite"/>
    </source>
</evidence>
<evidence type="ECO:0000313" key="5">
    <source>
        <dbReference type="Proteomes" id="UP001589789"/>
    </source>
</evidence>
<accession>A0ABV6IZ73</accession>
<dbReference type="EMBL" id="JBHLVZ010000084">
    <property type="protein sequence ID" value="MFC0388582.1"/>
    <property type="molecule type" value="Genomic_DNA"/>
</dbReference>
<dbReference type="Pfam" id="PF22807">
    <property type="entry name" value="TrAA12"/>
    <property type="match status" value="1"/>
</dbReference>
<evidence type="ECO:0000259" key="3">
    <source>
        <dbReference type="Pfam" id="PF22807"/>
    </source>
</evidence>
<dbReference type="PANTHER" id="PTHR33546">
    <property type="entry name" value="LARGE, MULTIFUNCTIONAL SECRETED PROTEIN-RELATED"/>
    <property type="match status" value="1"/>
</dbReference>
<evidence type="ECO:0000256" key="2">
    <source>
        <dbReference type="SAM" id="SignalP"/>
    </source>
</evidence>
<dbReference type="PANTHER" id="PTHR33546:SF1">
    <property type="entry name" value="LARGE, MULTIFUNCTIONAL SECRETED PROTEIN"/>
    <property type="match status" value="1"/>
</dbReference>